<dbReference type="InterPro" id="IPR050639">
    <property type="entry name" value="SSR_resolvase"/>
</dbReference>
<dbReference type="InterPro" id="IPR038109">
    <property type="entry name" value="DNA_bind_recomb_sf"/>
</dbReference>
<feature type="domain" description="Resolvase/invertase-type recombinase catalytic" evidence="1">
    <location>
        <begin position="10"/>
        <end position="162"/>
    </location>
</feature>
<dbReference type="SMART" id="SM00857">
    <property type="entry name" value="Resolvase"/>
    <property type="match status" value="1"/>
</dbReference>
<dbReference type="Pfam" id="PF00239">
    <property type="entry name" value="Resolvase"/>
    <property type="match status" value="1"/>
</dbReference>
<dbReference type="PANTHER" id="PTHR30461:SF23">
    <property type="entry name" value="DNA RECOMBINASE-RELATED"/>
    <property type="match status" value="1"/>
</dbReference>
<dbReference type="PROSITE" id="PS51736">
    <property type="entry name" value="RECOMBINASES_3"/>
    <property type="match status" value="1"/>
</dbReference>
<comment type="caution">
    <text evidence="3">The sequence shown here is derived from an EMBL/GenBank/DDBJ whole genome shotgun (WGS) entry which is preliminary data.</text>
</comment>
<gene>
    <name evidence="3" type="ORF">B0I00_3403</name>
</gene>
<reference evidence="3 4" key="1">
    <citation type="submission" date="2017-11" db="EMBL/GenBank/DDBJ databases">
        <title>Genomic Encyclopedia of Type Strains, Phase III (KMG-III): the genomes of soil and plant-associated and newly described type strains.</title>
        <authorList>
            <person name="Whitman W."/>
        </authorList>
    </citation>
    <scope>NUCLEOTIDE SEQUENCE [LARGE SCALE GENOMIC DNA]</scope>
    <source>
        <strain evidence="3 4">CGMCC 1.12274</strain>
    </source>
</reference>
<evidence type="ECO:0000259" key="2">
    <source>
        <dbReference type="PROSITE" id="PS51737"/>
    </source>
</evidence>
<dbReference type="SUPFAM" id="SSF109709">
    <property type="entry name" value="KorB DNA-binding domain-like"/>
    <property type="match status" value="1"/>
</dbReference>
<dbReference type="InterPro" id="IPR006119">
    <property type="entry name" value="Resolv_N"/>
</dbReference>
<dbReference type="Proteomes" id="UP000232587">
    <property type="component" value="Unassembled WGS sequence"/>
</dbReference>
<feature type="domain" description="Recombinase" evidence="2">
    <location>
        <begin position="170"/>
        <end position="284"/>
    </location>
</feature>
<protein>
    <submittedName>
        <fullName evidence="3">DNA invertase Pin-like site-specific DNA recombinase</fullName>
    </submittedName>
</protein>
<dbReference type="RefSeq" id="WP_100868572.1">
    <property type="nucleotide sequence ID" value="NZ_PHUF01000008.1"/>
</dbReference>
<organism evidence="3 4">
    <name type="scientific">Novosphingobium kunmingense</name>
    <dbReference type="NCBI Taxonomy" id="1211806"/>
    <lineage>
        <taxon>Bacteria</taxon>
        <taxon>Pseudomonadati</taxon>
        <taxon>Pseudomonadota</taxon>
        <taxon>Alphaproteobacteria</taxon>
        <taxon>Sphingomonadales</taxon>
        <taxon>Sphingomonadaceae</taxon>
        <taxon>Novosphingobium</taxon>
    </lineage>
</organism>
<evidence type="ECO:0000313" key="4">
    <source>
        <dbReference type="Proteomes" id="UP000232587"/>
    </source>
</evidence>
<dbReference type="Gene3D" id="3.90.1750.20">
    <property type="entry name" value="Putative Large Serine Recombinase, Chain B, Domain 2"/>
    <property type="match status" value="1"/>
</dbReference>
<dbReference type="InterPro" id="IPR011109">
    <property type="entry name" value="DNA_bind_recombinase_dom"/>
</dbReference>
<keyword evidence="4" id="KW-1185">Reference proteome</keyword>
<dbReference type="Pfam" id="PF07508">
    <property type="entry name" value="Recombinase"/>
    <property type="match status" value="1"/>
</dbReference>
<dbReference type="PROSITE" id="PS51737">
    <property type="entry name" value="RECOMBINASE_DNA_BIND"/>
    <property type="match status" value="1"/>
</dbReference>
<sequence>MTARTSPRVRCAIYTRKSSEEGLEQDFNSLQAQREACAAYVKSQASEGWTLLPEDYDDGGLSGGTLERPALQRLLADIAAGLIDTVVVYKVDRLTRSLLDFSRLVETFDRHGVSFVSITQSFNTTTSMGRLTLNMLLSFAQFEREVTAERIRDKIAASKARGMWMGGIPPLGYRPDGRSLAIVDEHAALIRHIHARYLELGCVRRLAEELEEGGIRAPQRTTTKGNAYGGGVLSRGQLYFILKNPVYAGDIPHKDMVYLGQHIAIIDRETWERVQDRLRANRQGSRSGARGTSSALLAGLIVDAAGQPMIAAHSTRGTVRYRYYVSKELHHARTKDGTRVPGREIEALVRETTAQLFADPWALVAELGIPPSPELIRQLDGTCAELAQQIRARSASPLRALLREVRVHGDRLEIALSRSALARLIGASETETGDAALVLWAPYRLTRSGNTLRLVQGDGARISAAPDTALVRLIILARQWWEQLARGETDITALAAEVGYSSSYVTRVVRLAFLSPKLIETVLAGRQHSRLSPATVRSSVEMPADWDQQEALFLVH</sequence>
<dbReference type="OrthoDB" id="7277848at2"/>
<evidence type="ECO:0000259" key="1">
    <source>
        <dbReference type="PROSITE" id="PS51736"/>
    </source>
</evidence>
<dbReference type="EMBL" id="PHUF01000008">
    <property type="protein sequence ID" value="PKB13363.1"/>
    <property type="molecule type" value="Genomic_DNA"/>
</dbReference>
<dbReference type="InterPro" id="IPR036162">
    <property type="entry name" value="Resolvase-like_N_sf"/>
</dbReference>
<dbReference type="GO" id="GO:0000150">
    <property type="term" value="F:DNA strand exchange activity"/>
    <property type="evidence" value="ECO:0007669"/>
    <property type="project" value="InterPro"/>
</dbReference>
<proteinExistence type="predicted"/>
<dbReference type="PANTHER" id="PTHR30461">
    <property type="entry name" value="DNA-INVERTASE FROM LAMBDOID PROPHAGE"/>
    <property type="match status" value="1"/>
</dbReference>
<dbReference type="CDD" id="cd03768">
    <property type="entry name" value="SR_ResInv"/>
    <property type="match status" value="1"/>
</dbReference>
<dbReference type="AlphaFoldDB" id="A0A2N0H345"/>
<name>A0A2N0H345_9SPHN</name>
<dbReference type="Gene3D" id="3.40.50.1390">
    <property type="entry name" value="Resolvase, N-terminal catalytic domain"/>
    <property type="match status" value="1"/>
</dbReference>
<dbReference type="SUPFAM" id="SSF53041">
    <property type="entry name" value="Resolvase-like"/>
    <property type="match status" value="1"/>
</dbReference>
<dbReference type="GO" id="GO:0003677">
    <property type="term" value="F:DNA binding"/>
    <property type="evidence" value="ECO:0007669"/>
    <property type="project" value="InterPro"/>
</dbReference>
<accession>A0A2N0H345</accession>
<evidence type="ECO:0000313" key="3">
    <source>
        <dbReference type="EMBL" id="PKB13363.1"/>
    </source>
</evidence>